<accession>A0A8D0FYV1</accession>
<feature type="compositionally biased region" description="Acidic residues" evidence="1">
    <location>
        <begin position="76"/>
        <end position="89"/>
    </location>
</feature>
<reference evidence="2" key="1">
    <citation type="submission" date="2025-08" db="UniProtKB">
        <authorList>
            <consortium name="Ensembl"/>
        </authorList>
    </citation>
    <scope>IDENTIFICATION</scope>
</reference>
<reference evidence="2" key="2">
    <citation type="submission" date="2025-09" db="UniProtKB">
        <authorList>
            <consortium name="Ensembl"/>
        </authorList>
    </citation>
    <scope>IDENTIFICATION</scope>
</reference>
<evidence type="ECO:0000256" key="1">
    <source>
        <dbReference type="SAM" id="MobiDB-lite"/>
    </source>
</evidence>
<feature type="compositionally biased region" description="Polar residues" evidence="1">
    <location>
        <begin position="61"/>
        <end position="73"/>
    </location>
</feature>
<evidence type="ECO:0000313" key="3">
    <source>
        <dbReference type="Proteomes" id="UP000694551"/>
    </source>
</evidence>
<protein>
    <submittedName>
        <fullName evidence="2">Sorting nexin family member 21</fullName>
    </submittedName>
</protein>
<dbReference type="Proteomes" id="UP000694551">
    <property type="component" value="Unplaced"/>
</dbReference>
<feature type="region of interest" description="Disordered" evidence="1">
    <location>
        <begin position="1"/>
        <end position="105"/>
    </location>
</feature>
<sequence>MHRGPGTRGGARAGPDGMAARILHRLRHALAGEGGREERAHGGSEAEDFPESSELEDDTEGLSTRLSGTLSFTSHEEEEDEDKEEEDGAGEVLGEAPSPRQRAGGSLLTRQLQELWRKSRGSLAPQRLLFEVTSASVVSERSSKYVVSEPGGAGWARGGRGSCSLPGRGAQGLALISLCLSPCCSDGAGGSDEPQVTIADGCCSCGSSLPPR</sequence>
<feature type="compositionally biased region" description="Acidic residues" evidence="1">
    <location>
        <begin position="45"/>
        <end position="60"/>
    </location>
</feature>
<evidence type="ECO:0000313" key="2">
    <source>
        <dbReference type="Ensembl" id="ENSSOCP00000022084.1"/>
    </source>
</evidence>
<dbReference type="Ensembl" id="ENSSOCT00000022632.1">
    <property type="protein sequence ID" value="ENSSOCP00000022084.1"/>
    <property type="gene ID" value="ENSSOCG00000016435.1"/>
</dbReference>
<organism evidence="2 3">
    <name type="scientific">Strix occidentalis caurina</name>
    <name type="common">northern spotted owl</name>
    <dbReference type="NCBI Taxonomy" id="311401"/>
    <lineage>
        <taxon>Eukaryota</taxon>
        <taxon>Metazoa</taxon>
        <taxon>Chordata</taxon>
        <taxon>Craniata</taxon>
        <taxon>Vertebrata</taxon>
        <taxon>Euteleostomi</taxon>
        <taxon>Archelosauria</taxon>
        <taxon>Archosauria</taxon>
        <taxon>Dinosauria</taxon>
        <taxon>Saurischia</taxon>
        <taxon>Theropoda</taxon>
        <taxon>Coelurosauria</taxon>
        <taxon>Aves</taxon>
        <taxon>Neognathae</taxon>
        <taxon>Neoaves</taxon>
        <taxon>Telluraves</taxon>
        <taxon>Strigiformes</taxon>
        <taxon>Strigidae</taxon>
        <taxon>Strix</taxon>
    </lineage>
</organism>
<feature type="compositionally biased region" description="Gly residues" evidence="1">
    <location>
        <begin position="1"/>
        <end position="12"/>
    </location>
</feature>
<feature type="compositionally biased region" description="Basic and acidic residues" evidence="1">
    <location>
        <begin position="34"/>
        <end position="44"/>
    </location>
</feature>
<keyword evidence="3" id="KW-1185">Reference proteome</keyword>
<name>A0A8D0FYV1_STROC</name>
<proteinExistence type="predicted"/>
<dbReference type="AlphaFoldDB" id="A0A8D0FYV1"/>